<keyword evidence="6 8" id="KW-0472">Membrane</keyword>
<dbReference type="PANTHER" id="PTHR30093">
    <property type="entry name" value="GENERAL SECRETION PATHWAY PROTEIN G"/>
    <property type="match status" value="1"/>
</dbReference>
<protein>
    <submittedName>
        <fullName evidence="9">Competence protein ComGC/general secretion pathway protein G</fullName>
    </submittedName>
</protein>
<name>A0A1I3NDV3_9BACL</name>
<keyword evidence="3" id="KW-0488">Methylation</keyword>
<evidence type="ECO:0000313" key="9">
    <source>
        <dbReference type="EMBL" id="SFJ07267.1"/>
    </source>
</evidence>
<dbReference type="GO" id="GO:0009986">
    <property type="term" value="C:cell surface"/>
    <property type="evidence" value="ECO:0007669"/>
    <property type="project" value="UniProtKB-SubCell"/>
</dbReference>
<evidence type="ECO:0000256" key="2">
    <source>
        <dbReference type="ARBA" id="ARBA00004241"/>
    </source>
</evidence>
<dbReference type="Pfam" id="PF07963">
    <property type="entry name" value="N_methyl"/>
    <property type="match status" value="1"/>
</dbReference>
<keyword evidence="10" id="KW-1185">Reference proteome</keyword>
<dbReference type="InterPro" id="IPR012902">
    <property type="entry name" value="N_methyl_site"/>
</dbReference>
<dbReference type="PROSITE" id="PS00409">
    <property type="entry name" value="PROKAR_NTER_METHYL"/>
    <property type="match status" value="1"/>
</dbReference>
<keyword evidence="5 8" id="KW-1133">Transmembrane helix</keyword>
<organism evidence="9 10">
    <name type="scientific">Thermoflavimicrobium dichotomicum</name>
    <dbReference type="NCBI Taxonomy" id="46223"/>
    <lineage>
        <taxon>Bacteria</taxon>
        <taxon>Bacillati</taxon>
        <taxon>Bacillota</taxon>
        <taxon>Bacilli</taxon>
        <taxon>Bacillales</taxon>
        <taxon>Thermoactinomycetaceae</taxon>
        <taxon>Thermoflavimicrobium</taxon>
    </lineage>
</organism>
<evidence type="ECO:0000256" key="1">
    <source>
        <dbReference type="ARBA" id="ARBA00004167"/>
    </source>
</evidence>
<evidence type="ECO:0000256" key="6">
    <source>
        <dbReference type="ARBA" id="ARBA00023136"/>
    </source>
</evidence>
<accession>A0A1I3NDV3</accession>
<dbReference type="SUPFAM" id="SSF54523">
    <property type="entry name" value="Pili subunits"/>
    <property type="match status" value="1"/>
</dbReference>
<dbReference type="STRING" id="46223.SAMN05421852_10497"/>
<proteinExistence type="predicted"/>
<evidence type="ECO:0000256" key="5">
    <source>
        <dbReference type="ARBA" id="ARBA00022989"/>
    </source>
</evidence>
<dbReference type="Gene3D" id="3.30.700.10">
    <property type="entry name" value="Glycoprotein, Type 4 Pilin"/>
    <property type="match status" value="1"/>
</dbReference>
<dbReference type="NCBIfam" id="TIGR02532">
    <property type="entry name" value="IV_pilin_GFxxxE"/>
    <property type="match status" value="1"/>
</dbReference>
<evidence type="ECO:0000256" key="3">
    <source>
        <dbReference type="ARBA" id="ARBA00022481"/>
    </source>
</evidence>
<dbReference type="EMBL" id="FORR01000004">
    <property type="protein sequence ID" value="SFJ07267.1"/>
    <property type="molecule type" value="Genomic_DNA"/>
</dbReference>
<gene>
    <name evidence="9" type="ORF">SAMN05421852_10497</name>
</gene>
<dbReference type="Proteomes" id="UP000199545">
    <property type="component" value="Unassembled WGS sequence"/>
</dbReference>
<dbReference type="AlphaFoldDB" id="A0A1I3NDV3"/>
<evidence type="ECO:0000256" key="8">
    <source>
        <dbReference type="SAM" id="Phobius"/>
    </source>
</evidence>
<keyword evidence="4 8" id="KW-0812">Transmembrane</keyword>
<dbReference type="PANTHER" id="PTHR30093:SF44">
    <property type="entry name" value="TYPE II SECRETION SYSTEM CORE PROTEIN G"/>
    <property type="match status" value="1"/>
</dbReference>
<feature type="transmembrane region" description="Helical" evidence="8">
    <location>
        <begin position="20"/>
        <end position="40"/>
    </location>
</feature>
<comment type="subcellular location">
    <subcellularLocation>
        <location evidence="2">Cell surface</location>
    </subcellularLocation>
    <subcellularLocation>
        <location evidence="1">Membrane</location>
        <topology evidence="1">Single-pass membrane protein</topology>
    </subcellularLocation>
</comment>
<evidence type="ECO:0000256" key="7">
    <source>
        <dbReference type="ARBA" id="ARBA00023287"/>
    </source>
</evidence>
<sequence>MSHRMKRKGKMENEQGFTLVEMLVVLFIIGLIIAIALPNLKSAGETARDRADEVNRKLISAQADNYYLEYGEYPSSVDELVKRKFLRSVPTCPGGKGKYVINPSPHVSNDKRVTCEKDGK</sequence>
<dbReference type="RefSeq" id="WP_093228846.1">
    <property type="nucleotide sequence ID" value="NZ_FORR01000004.1"/>
</dbReference>
<dbReference type="OrthoDB" id="1798043at2"/>
<evidence type="ECO:0000313" key="10">
    <source>
        <dbReference type="Proteomes" id="UP000199545"/>
    </source>
</evidence>
<dbReference type="InterPro" id="IPR045584">
    <property type="entry name" value="Pilin-like"/>
</dbReference>
<reference evidence="9 10" key="1">
    <citation type="submission" date="2016-10" db="EMBL/GenBank/DDBJ databases">
        <authorList>
            <person name="de Groot N.N."/>
        </authorList>
    </citation>
    <scope>NUCLEOTIDE SEQUENCE [LARGE SCALE GENOMIC DNA]</scope>
    <source>
        <strain evidence="9 10">DSM 44778</strain>
    </source>
</reference>
<keyword evidence="7" id="KW-0178">Competence</keyword>
<dbReference type="GO" id="GO:0016020">
    <property type="term" value="C:membrane"/>
    <property type="evidence" value="ECO:0007669"/>
    <property type="project" value="UniProtKB-SubCell"/>
</dbReference>
<evidence type="ECO:0000256" key="4">
    <source>
        <dbReference type="ARBA" id="ARBA00022692"/>
    </source>
</evidence>
<dbReference type="GO" id="GO:0030420">
    <property type="term" value="P:establishment of competence for transformation"/>
    <property type="evidence" value="ECO:0007669"/>
    <property type="project" value="UniProtKB-KW"/>
</dbReference>